<dbReference type="PROSITE" id="PS50850">
    <property type="entry name" value="MFS"/>
    <property type="match status" value="1"/>
</dbReference>
<proteinExistence type="inferred from homology"/>
<comment type="similarity">
    <text evidence="2">Belongs to the major facilitator superfamily. TCR/Tet family.</text>
</comment>
<evidence type="ECO:0000256" key="3">
    <source>
        <dbReference type="ARBA" id="ARBA00022448"/>
    </source>
</evidence>
<feature type="transmembrane region" description="Helical" evidence="7">
    <location>
        <begin position="289"/>
        <end position="306"/>
    </location>
</feature>
<comment type="subcellular location">
    <subcellularLocation>
        <location evidence="1">Cell membrane</location>
        <topology evidence="1">Multi-pass membrane protein</topology>
    </subcellularLocation>
</comment>
<dbReference type="SUPFAM" id="SSF103473">
    <property type="entry name" value="MFS general substrate transporter"/>
    <property type="match status" value="1"/>
</dbReference>
<dbReference type="PRINTS" id="PR01035">
    <property type="entry name" value="TCRTETA"/>
</dbReference>
<evidence type="ECO:0000256" key="7">
    <source>
        <dbReference type="SAM" id="Phobius"/>
    </source>
</evidence>
<evidence type="ECO:0000313" key="10">
    <source>
        <dbReference type="Proteomes" id="UP000316968"/>
    </source>
</evidence>
<feature type="transmembrane region" description="Helical" evidence="7">
    <location>
        <begin position="84"/>
        <end position="103"/>
    </location>
</feature>
<feature type="transmembrane region" description="Helical" evidence="7">
    <location>
        <begin position="222"/>
        <end position="246"/>
    </location>
</feature>
<name>A0A4Y6UTK9_SACBS</name>
<dbReference type="InterPro" id="IPR001958">
    <property type="entry name" value="Tet-R_TetA/multi-R_MdtG-like"/>
</dbReference>
<dbReference type="EMBL" id="CP041217">
    <property type="protein sequence ID" value="QDH21053.1"/>
    <property type="molecule type" value="Genomic_DNA"/>
</dbReference>
<dbReference type="KEGG" id="saca:FFV09_09440"/>
<evidence type="ECO:0000313" key="9">
    <source>
        <dbReference type="EMBL" id="QDH21053.1"/>
    </source>
</evidence>
<feature type="transmembrane region" description="Helical" evidence="7">
    <location>
        <begin position="53"/>
        <end position="72"/>
    </location>
</feature>
<feature type="domain" description="Major facilitator superfamily (MFS) profile" evidence="8">
    <location>
        <begin position="18"/>
        <end position="398"/>
    </location>
</feature>
<feature type="transmembrane region" description="Helical" evidence="7">
    <location>
        <begin position="375"/>
        <end position="393"/>
    </location>
</feature>
<evidence type="ECO:0000256" key="1">
    <source>
        <dbReference type="ARBA" id="ARBA00004651"/>
    </source>
</evidence>
<dbReference type="RefSeq" id="WP_141447600.1">
    <property type="nucleotide sequence ID" value="NZ_CP041217.1"/>
</dbReference>
<dbReference type="PANTHER" id="PTHR23504:SF115">
    <property type="entry name" value="MULTIDRUG RESISTANCE PROTEIN 2"/>
    <property type="match status" value="1"/>
</dbReference>
<dbReference type="Proteomes" id="UP000316968">
    <property type="component" value="Chromosome"/>
</dbReference>
<keyword evidence="3" id="KW-0813">Transport</keyword>
<dbReference type="GO" id="GO:0022857">
    <property type="term" value="F:transmembrane transporter activity"/>
    <property type="evidence" value="ECO:0007669"/>
    <property type="project" value="InterPro"/>
</dbReference>
<feature type="transmembrane region" description="Helical" evidence="7">
    <location>
        <begin position="258"/>
        <end position="277"/>
    </location>
</feature>
<feature type="transmembrane region" description="Helical" evidence="7">
    <location>
        <begin position="171"/>
        <end position="190"/>
    </location>
</feature>
<keyword evidence="4 7" id="KW-0812">Transmembrane</keyword>
<dbReference type="OrthoDB" id="9793283at2"/>
<keyword evidence="10" id="KW-1185">Reference proteome</keyword>
<keyword evidence="6 7" id="KW-0472">Membrane</keyword>
<sequence length="407" mass="43262">MPASLPDASGKSSNIGLPMFVLMLNLFIALLGQGMVIPILPEYLKQFDAAGTAAGYLVAAFGAAQFLFSPIGGQLSDRLGRKKLIIAGLLFTVVSDYLFAVGHTLPLLYAARFIGGIGLGLMVPSVMAYVADSTTPATRAKGMGYLGAAMNLGMVLGPGLGGLIAEFGIRVPYYCAAGLSLLAAGLSLLLRETLTPERRAAAGVHKRQPIARQVADSFRTPYFRYLLLVFVMTFGLVNYETVYALFVEQKYGFDARSISIVITLGAVIGIVCQIWLLDRAVRRFGEIRLIRLSLILTAAALVLMLIRFNLVYLLLISAIFFAFNSFLRPTVGTLIANAAGDRQGYAAGLNTTYMSLGSIVGPLLAGWLFDVQINLPYVLGAVILLAALALTGGRQAKPAAEGGAGHE</sequence>
<dbReference type="InterPro" id="IPR020846">
    <property type="entry name" value="MFS_dom"/>
</dbReference>
<dbReference type="InterPro" id="IPR005829">
    <property type="entry name" value="Sugar_transporter_CS"/>
</dbReference>
<evidence type="ECO:0000256" key="6">
    <source>
        <dbReference type="ARBA" id="ARBA00023136"/>
    </source>
</evidence>
<dbReference type="InterPro" id="IPR011701">
    <property type="entry name" value="MFS"/>
</dbReference>
<feature type="transmembrane region" description="Helical" evidence="7">
    <location>
        <begin position="143"/>
        <end position="165"/>
    </location>
</feature>
<dbReference type="PROSITE" id="PS00216">
    <property type="entry name" value="SUGAR_TRANSPORT_1"/>
    <property type="match status" value="1"/>
</dbReference>
<gene>
    <name evidence="9" type="ORF">FFV09_09440</name>
</gene>
<dbReference type="GO" id="GO:0005886">
    <property type="term" value="C:plasma membrane"/>
    <property type="evidence" value="ECO:0007669"/>
    <property type="project" value="UniProtKB-SubCell"/>
</dbReference>
<accession>A0A4Y6UTK9</accession>
<protein>
    <submittedName>
        <fullName evidence="9">MFS transporter</fullName>
    </submittedName>
</protein>
<dbReference type="AlphaFoldDB" id="A0A4Y6UTK9"/>
<reference evidence="9 10" key="1">
    <citation type="submission" date="2019-06" db="EMBL/GenBank/DDBJ databases">
        <title>Saccharibacillus brassicae sp. nov., an endophytic bacterium isolated from Chinese cabbage seeds (Brassica pekinensis).</title>
        <authorList>
            <person name="Jiang L."/>
            <person name="Lee J."/>
            <person name="Kim S.W."/>
        </authorList>
    </citation>
    <scope>NUCLEOTIDE SEQUENCE [LARGE SCALE GENOMIC DNA]</scope>
    <source>
        <strain evidence="10">KCTC 43072 / ATSA2</strain>
    </source>
</reference>
<evidence type="ECO:0000259" key="8">
    <source>
        <dbReference type="PROSITE" id="PS50850"/>
    </source>
</evidence>
<evidence type="ECO:0000256" key="4">
    <source>
        <dbReference type="ARBA" id="ARBA00022692"/>
    </source>
</evidence>
<dbReference type="CDD" id="cd17325">
    <property type="entry name" value="MFS_MdtG_SLC18_like"/>
    <property type="match status" value="1"/>
</dbReference>
<feature type="transmembrane region" description="Helical" evidence="7">
    <location>
        <begin position="109"/>
        <end position="131"/>
    </location>
</feature>
<organism evidence="9 10">
    <name type="scientific">Saccharibacillus brassicae</name>
    <dbReference type="NCBI Taxonomy" id="2583377"/>
    <lineage>
        <taxon>Bacteria</taxon>
        <taxon>Bacillati</taxon>
        <taxon>Bacillota</taxon>
        <taxon>Bacilli</taxon>
        <taxon>Bacillales</taxon>
        <taxon>Paenibacillaceae</taxon>
        <taxon>Saccharibacillus</taxon>
    </lineage>
</organism>
<evidence type="ECO:0000256" key="5">
    <source>
        <dbReference type="ARBA" id="ARBA00022989"/>
    </source>
</evidence>
<evidence type="ECO:0000256" key="2">
    <source>
        <dbReference type="ARBA" id="ARBA00007520"/>
    </source>
</evidence>
<dbReference type="PANTHER" id="PTHR23504">
    <property type="entry name" value="MAJOR FACILITATOR SUPERFAMILY DOMAIN-CONTAINING PROTEIN 10"/>
    <property type="match status" value="1"/>
</dbReference>
<feature type="transmembrane region" description="Helical" evidence="7">
    <location>
        <begin position="20"/>
        <end position="41"/>
    </location>
</feature>
<dbReference type="InterPro" id="IPR036259">
    <property type="entry name" value="MFS_trans_sf"/>
</dbReference>
<dbReference type="Pfam" id="PF07690">
    <property type="entry name" value="MFS_1"/>
    <property type="match status" value="1"/>
</dbReference>
<keyword evidence="5 7" id="KW-1133">Transmembrane helix</keyword>
<feature type="transmembrane region" description="Helical" evidence="7">
    <location>
        <begin position="312"/>
        <end position="335"/>
    </location>
</feature>
<feature type="transmembrane region" description="Helical" evidence="7">
    <location>
        <begin position="347"/>
        <end position="369"/>
    </location>
</feature>
<dbReference type="Gene3D" id="1.20.1250.20">
    <property type="entry name" value="MFS general substrate transporter like domains"/>
    <property type="match status" value="1"/>
</dbReference>